<proteinExistence type="predicted"/>
<keyword evidence="4 7" id="KW-0812">Transmembrane</keyword>
<dbReference type="EMBL" id="BOPC01000023">
    <property type="protein sequence ID" value="GIJ26714.1"/>
    <property type="molecule type" value="Genomic_DNA"/>
</dbReference>
<keyword evidence="2" id="KW-0813">Transport</keyword>
<evidence type="ECO:0000259" key="8">
    <source>
        <dbReference type="PROSITE" id="PS50850"/>
    </source>
</evidence>
<gene>
    <name evidence="9" type="ORF">Vqi01_18760</name>
</gene>
<evidence type="ECO:0000256" key="7">
    <source>
        <dbReference type="SAM" id="Phobius"/>
    </source>
</evidence>
<comment type="subcellular location">
    <subcellularLocation>
        <location evidence="1">Cell membrane</location>
        <topology evidence="1">Multi-pass membrane protein</topology>
    </subcellularLocation>
</comment>
<dbReference type="PANTHER" id="PTHR23517">
    <property type="entry name" value="RESISTANCE PROTEIN MDTM, PUTATIVE-RELATED-RELATED"/>
    <property type="match status" value="1"/>
</dbReference>
<feature type="transmembrane region" description="Helical" evidence="7">
    <location>
        <begin position="53"/>
        <end position="75"/>
    </location>
</feature>
<feature type="transmembrane region" description="Helical" evidence="7">
    <location>
        <begin position="87"/>
        <end position="104"/>
    </location>
</feature>
<feature type="transmembrane region" description="Helical" evidence="7">
    <location>
        <begin position="230"/>
        <end position="251"/>
    </location>
</feature>
<feature type="transmembrane region" description="Helical" evidence="7">
    <location>
        <begin position="21"/>
        <end position="41"/>
    </location>
</feature>
<name>A0ABQ4J963_9ACTN</name>
<dbReference type="Pfam" id="PF07690">
    <property type="entry name" value="MFS_1"/>
    <property type="match status" value="1"/>
</dbReference>
<feature type="transmembrane region" description="Helical" evidence="7">
    <location>
        <begin position="295"/>
        <end position="327"/>
    </location>
</feature>
<dbReference type="PROSITE" id="PS50850">
    <property type="entry name" value="MFS"/>
    <property type="match status" value="1"/>
</dbReference>
<protein>
    <recommendedName>
        <fullName evidence="8">Major facilitator superfamily (MFS) profile domain-containing protein</fullName>
    </recommendedName>
</protein>
<dbReference type="InterPro" id="IPR011701">
    <property type="entry name" value="MFS"/>
</dbReference>
<accession>A0ABQ4J963</accession>
<keyword evidence="6 7" id="KW-0472">Membrane</keyword>
<keyword evidence="3" id="KW-1003">Cell membrane</keyword>
<feature type="transmembrane region" description="Helical" evidence="7">
    <location>
        <begin position="263"/>
        <end position="283"/>
    </location>
</feature>
<evidence type="ECO:0000313" key="10">
    <source>
        <dbReference type="Proteomes" id="UP000653076"/>
    </source>
</evidence>
<dbReference type="SUPFAM" id="SSF103473">
    <property type="entry name" value="MFS general substrate transporter"/>
    <property type="match status" value="1"/>
</dbReference>
<evidence type="ECO:0000256" key="3">
    <source>
        <dbReference type="ARBA" id="ARBA00022475"/>
    </source>
</evidence>
<dbReference type="Gene3D" id="1.20.1250.20">
    <property type="entry name" value="MFS general substrate transporter like domains"/>
    <property type="match status" value="1"/>
</dbReference>
<sequence>MRGELITAEDRSGMTPVRVSVPVVFDYLLSHLGFFAVLPVLPPLLGRLLPDAGPWFIGAALFAFNFAVRGASLFCATVLHQVPVRRAMISGLLMAAFGFALLPVAPGRLGIVGCLLLAGTGISTNGLMARVYVAMSLESAARRNTVFSAIQVAVNVSAALGPILANVMLGRDMYTPLLLVAAGMYVLAAVAVALLVPSGMRPRDGDVRPPLRLGLLRAVVADPHVRRVSLITAVGGFLYAQFFSAIALHVVHVTDSVGLRAGFFTANAVFVVLLQVPVSAYVARRMSTGTSSVRFLTVGVMIFGAAFAVMAVGGAAVIGVFAVVAVFSLAETFFTPTVNTAFSEIPGGRPVVELFNLRQVAATAGESIGAFCGGALFATAMQHDMQPVYWGAVAVFGVLAAVPYLRHPAQRTI</sequence>
<dbReference type="InterPro" id="IPR050171">
    <property type="entry name" value="MFS_Transporters"/>
</dbReference>
<dbReference type="PANTHER" id="PTHR23517:SF2">
    <property type="entry name" value="MULTIDRUG RESISTANCE PROTEIN MDTH"/>
    <property type="match status" value="1"/>
</dbReference>
<feature type="transmembrane region" description="Helical" evidence="7">
    <location>
        <begin position="177"/>
        <end position="196"/>
    </location>
</feature>
<reference evidence="9 10" key="1">
    <citation type="submission" date="2021-01" db="EMBL/GenBank/DDBJ databases">
        <title>Whole genome shotgun sequence of Verrucosispora qiuiae NBRC 106684.</title>
        <authorList>
            <person name="Komaki H."/>
            <person name="Tamura T."/>
        </authorList>
    </citation>
    <scope>NUCLEOTIDE SEQUENCE [LARGE SCALE GENOMIC DNA]</scope>
    <source>
        <strain evidence="9 10">NBRC 106684</strain>
    </source>
</reference>
<evidence type="ECO:0000256" key="2">
    <source>
        <dbReference type="ARBA" id="ARBA00022448"/>
    </source>
</evidence>
<feature type="domain" description="Major facilitator superfamily (MFS) profile" evidence="8">
    <location>
        <begin position="19"/>
        <end position="409"/>
    </location>
</feature>
<feature type="transmembrane region" description="Helical" evidence="7">
    <location>
        <begin position="145"/>
        <end position="165"/>
    </location>
</feature>
<keyword evidence="5 7" id="KW-1133">Transmembrane helix</keyword>
<evidence type="ECO:0000256" key="1">
    <source>
        <dbReference type="ARBA" id="ARBA00004651"/>
    </source>
</evidence>
<comment type="caution">
    <text evidence="9">The sequence shown here is derived from an EMBL/GenBank/DDBJ whole genome shotgun (WGS) entry which is preliminary data.</text>
</comment>
<dbReference type="InterPro" id="IPR036259">
    <property type="entry name" value="MFS_trans_sf"/>
</dbReference>
<evidence type="ECO:0000313" key="9">
    <source>
        <dbReference type="EMBL" id="GIJ26714.1"/>
    </source>
</evidence>
<feature type="transmembrane region" description="Helical" evidence="7">
    <location>
        <begin position="110"/>
        <end position="133"/>
    </location>
</feature>
<evidence type="ECO:0000256" key="4">
    <source>
        <dbReference type="ARBA" id="ARBA00022692"/>
    </source>
</evidence>
<dbReference type="Proteomes" id="UP000653076">
    <property type="component" value="Unassembled WGS sequence"/>
</dbReference>
<organism evidence="9 10">
    <name type="scientific">Micromonospora qiuiae</name>
    <dbReference type="NCBI Taxonomy" id="502268"/>
    <lineage>
        <taxon>Bacteria</taxon>
        <taxon>Bacillati</taxon>
        <taxon>Actinomycetota</taxon>
        <taxon>Actinomycetes</taxon>
        <taxon>Micromonosporales</taxon>
        <taxon>Micromonosporaceae</taxon>
        <taxon>Micromonospora</taxon>
    </lineage>
</organism>
<keyword evidence="10" id="KW-1185">Reference proteome</keyword>
<dbReference type="InterPro" id="IPR020846">
    <property type="entry name" value="MFS_dom"/>
</dbReference>
<feature type="transmembrane region" description="Helical" evidence="7">
    <location>
        <begin position="388"/>
        <end position="405"/>
    </location>
</feature>
<evidence type="ECO:0000256" key="5">
    <source>
        <dbReference type="ARBA" id="ARBA00022989"/>
    </source>
</evidence>
<evidence type="ECO:0000256" key="6">
    <source>
        <dbReference type="ARBA" id="ARBA00023136"/>
    </source>
</evidence>